<keyword evidence="5" id="KW-1185">Reference proteome</keyword>
<accession>A0A1W2EEE7</accession>
<dbReference type="InterPro" id="IPR002034">
    <property type="entry name" value="AIPM/Hcit_synth_CS"/>
</dbReference>
<evidence type="ECO:0000313" key="4">
    <source>
        <dbReference type="EMBL" id="SMD08113.1"/>
    </source>
</evidence>
<dbReference type="SUPFAM" id="SSF51569">
    <property type="entry name" value="Aldolase"/>
    <property type="match status" value="1"/>
</dbReference>
<dbReference type="GO" id="GO:0019752">
    <property type="term" value="P:carboxylic acid metabolic process"/>
    <property type="evidence" value="ECO:0007669"/>
    <property type="project" value="InterPro"/>
</dbReference>
<sequence length="280" mass="29927">MQELKQCVLIDTTLRDGEQAAGIVFTAMEKLAVATALDQAGVTWIEAGTPAMGQEEGEALRLILDARLKAVVFAWNRACREDIEASIACGFEFLHISVPVSDLHIHRKLKKSREWVLNQLTSAILLAQSHGCSVSVGAEDASRADPEQFLELAELSARLGAVRIRFADTVGLLDPFSSWELMADLSARCPLPIEFHAHNDFGLATANTLAALQGGAVFASVTAAGIGERAGNAGLEEVVAALKEVYGCPGTIDLEAVKKIGRQVAALSDRRSFPFSANTL</sequence>
<evidence type="ECO:0000259" key="3">
    <source>
        <dbReference type="PROSITE" id="PS50991"/>
    </source>
</evidence>
<reference evidence="4 5" key="1">
    <citation type="submission" date="2017-04" db="EMBL/GenBank/DDBJ databases">
        <authorList>
            <person name="Afonso C.L."/>
            <person name="Miller P.J."/>
            <person name="Scott M.A."/>
            <person name="Spackman E."/>
            <person name="Goraichik I."/>
            <person name="Dimitrov K.M."/>
            <person name="Suarez D.L."/>
            <person name="Swayne D.E."/>
        </authorList>
    </citation>
    <scope>NUCLEOTIDE SEQUENCE [LARGE SCALE GENOMIC DNA]</scope>
    <source>
        <strain evidence="4 5">DSM 5090</strain>
    </source>
</reference>
<dbReference type="CDD" id="cd07939">
    <property type="entry name" value="DRE_TIM_NifV"/>
    <property type="match status" value="1"/>
</dbReference>
<dbReference type="OrthoDB" id="9804858at2"/>
<dbReference type="PANTHER" id="PTHR42880">
    <property type="entry name" value="HOMOCITRATE SYNTHASE"/>
    <property type="match status" value="1"/>
</dbReference>
<comment type="similarity">
    <text evidence="2">Belongs to the alpha-IPM synthase/homocitrate synthase family.</text>
</comment>
<evidence type="ECO:0000256" key="1">
    <source>
        <dbReference type="ARBA" id="ARBA00022679"/>
    </source>
</evidence>
<dbReference type="Gene3D" id="3.20.20.70">
    <property type="entry name" value="Aldolase class I"/>
    <property type="match status" value="1"/>
</dbReference>
<organism evidence="4 5">
    <name type="scientific">Sporomusa malonica</name>
    <dbReference type="NCBI Taxonomy" id="112901"/>
    <lineage>
        <taxon>Bacteria</taxon>
        <taxon>Bacillati</taxon>
        <taxon>Bacillota</taxon>
        <taxon>Negativicutes</taxon>
        <taxon>Selenomonadales</taxon>
        <taxon>Sporomusaceae</taxon>
        <taxon>Sporomusa</taxon>
    </lineage>
</organism>
<dbReference type="PANTHER" id="PTHR42880:SF1">
    <property type="entry name" value="ISOPROPYLMALATE_HOMOCITRATE_CITRAMALATE SYNTHASE FAMILY PROTEIN"/>
    <property type="match status" value="1"/>
</dbReference>
<gene>
    <name evidence="4" type="ORF">SAMN04488500_12387</name>
</gene>
<evidence type="ECO:0000256" key="2">
    <source>
        <dbReference type="RuleBase" id="RU003523"/>
    </source>
</evidence>
<dbReference type="PROSITE" id="PS50991">
    <property type="entry name" value="PYR_CT"/>
    <property type="match status" value="1"/>
</dbReference>
<dbReference type="RefSeq" id="WP_084577816.1">
    <property type="nucleotide sequence ID" value="NZ_CP155572.1"/>
</dbReference>
<evidence type="ECO:0000313" key="5">
    <source>
        <dbReference type="Proteomes" id="UP000192738"/>
    </source>
</evidence>
<dbReference type="PROSITE" id="PS00816">
    <property type="entry name" value="AIPM_HOMOCIT_SYNTH_2"/>
    <property type="match status" value="1"/>
</dbReference>
<proteinExistence type="inferred from homology"/>
<name>A0A1W2EEE7_9FIRM</name>
<keyword evidence="1 2" id="KW-0808">Transferase</keyword>
<feature type="domain" description="Pyruvate carboxyltransferase" evidence="3">
    <location>
        <begin position="7"/>
        <end position="258"/>
    </location>
</feature>
<dbReference type="Pfam" id="PF00682">
    <property type="entry name" value="HMGL-like"/>
    <property type="match status" value="1"/>
</dbReference>
<dbReference type="Proteomes" id="UP000192738">
    <property type="component" value="Unassembled WGS sequence"/>
</dbReference>
<dbReference type="PROSITE" id="PS00815">
    <property type="entry name" value="AIPM_HOMOCIT_SYNTH_1"/>
    <property type="match status" value="1"/>
</dbReference>
<dbReference type="InterPro" id="IPR013785">
    <property type="entry name" value="Aldolase_TIM"/>
</dbReference>
<dbReference type="STRING" id="112901.SAMN04488500_12387"/>
<dbReference type="EMBL" id="FWXI01000023">
    <property type="protein sequence ID" value="SMD08113.1"/>
    <property type="molecule type" value="Genomic_DNA"/>
</dbReference>
<protein>
    <submittedName>
        <fullName evidence="4">Homocitrate synthase NifV</fullName>
    </submittedName>
</protein>
<dbReference type="InterPro" id="IPR013477">
    <property type="entry name" value="NifV/FrbC"/>
</dbReference>
<dbReference type="GO" id="GO:0046912">
    <property type="term" value="F:acyltransferase activity, acyl groups converted into alkyl on transfer"/>
    <property type="evidence" value="ECO:0007669"/>
    <property type="project" value="InterPro"/>
</dbReference>
<dbReference type="InterPro" id="IPR000891">
    <property type="entry name" value="PYR_CT"/>
</dbReference>
<dbReference type="AlphaFoldDB" id="A0A1W2EEE7"/>